<dbReference type="EMBL" id="CP018622">
    <property type="protein sequence ID" value="AUJ26569.1"/>
    <property type="molecule type" value="Genomic_DNA"/>
</dbReference>
<dbReference type="Proteomes" id="UP000234237">
    <property type="component" value="Chromosome"/>
</dbReference>
<gene>
    <name evidence="1" type="ORF">A21D_03535</name>
</gene>
<protein>
    <submittedName>
        <fullName evidence="1">Uncharacterized protein</fullName>
    </submittedName>
</protein>
<evidence type="ECO:0000313" key="1">
    <source>
        <dbReference type="EMBL" id="AUJ26569.1"/>
    </source>
</evidence>
<evidence type="ECO:0000313" key="2">
    <source>
        <dbReference type="Proteomes" id="UP000234237"/>
    </source>
</evidence>
<reference evidence="2" key="1">
    <citation type="submission" date="2016-11" db="EMBL/GenBank/DDBJ databases">
        <title>Complete genome sequence of Virgibacillus pantothenticus 21D, a halophilic bacterium isolated from the deep hypersaline anoxic basin Discovery in the Mediterranean Sea.</title>
        <authorList>
            <person name="Zeaiter Z."/>
            <person name="Booth J.M."/>
            <person name="Prosdocimi E.M."/>
            <person name="Mapelli F."/>
            <person name="Fusi M."/>
            <person name="Daffonchio D."/>
            <person name="Borin S."/>
            <person name="Crotti E."/>
        </authorList>
    </citation>
    <scope>NUCLEOTIDE SEQUENCE [LARGE SCALE GENOMIC DNA]</scope>
    <source>
        <strain evidence="2">21D</strain>
    </source>
</reference>
<dbReference type="KEGG" id="vpn:A21D_03535"/>
<name>A0A2K9J3P4_9BACI</name>
<dbReference type="AlphaFoldDB" id="A0A2K9J3P4"/>
<accession>A0A2K9J3P4</accession>
<sequence>MTDKERLNEIENRYEHQKETAEYAGISMILGDYEFLMQQAERLQGRYCIHCNGKGFNGLDYCPQCNHVEANRVWSLKSKTKRYKQAMQNAINACRYTNPEVAYILQEALEGEQK</sequence>
<organism evidence="1 2">
    <name type="scientific">Virgibacillus dokdonensis</name>
    <dbReference type="NCBI Taxonomy" id="302167"/>
    <lineage>
        <taxon>Bacteria</taxon>
        <taxon>Bacillati</taxon>
        <taxon>Bacillota</taxon>
        <taxon>Bacilli</taxon>
        <taxon>Bacillales</taxon>
        <taxon>Bacillaceae</taxon>
        <taxon>Virgibacillus</taxon>
    </lineage>
</organism>
<dbReference type="RefSeq" id="WP_101933966.1">
    <property type="nucleotide sequence ID" value="NZ_CP018622.1"/>
</dbReference>
<proteinExistence type="predicted"/>